<feature type="domain" description="Glycoside hydrolase family 3 N-terminal" evidence="3">
    <location>
        <begin position="126"/>
        <end position="326"/>
    </location>
</feature>
<proteinExistence type="inferred from homology"/>
<dbReference type="SUPFAM" id="SSF51445">
    <property type="entry name" value="(Trans)glycosidases"/>
    <property type="match status" value="1"/>
</dbReference>
<evidence type="ECO:0000256" key="2">
    <source>
        <dbReference type="ARBA" id="ARBA00022801"/>
    </source>
</evidence>
<dbReference type="InterPro" id="IPR001764">
    <property type="entry name" value="Glyco_hydro_3_N"/>
</dbReference>
<evidence type="ECO:0000313" key="4">
    <source>
        <dbReference type="EMBL" id="EQD63958.1"/>
    </source>
</evidence>
<keyword evidence="2 4" id="KW-0378">Hydrolase</keyword>
<evidence type="ECO:0000256" key="1">
    <source>
        <dbReference type="ARBA" id="ARBA00005336"/>
    </source>
</evidence>
<accession>T1B683</accession>
<gene>
    <name evidence="4" type="ORF">B1B_06774</name>
</gene>
<comment type="similarity">
    <text evidence="1">Belongs to the glycosyl hydrolase 3 family.</text>
</comment>
<reference evidence="4" key="2">
    <citation type="journal article" date="2014" name="ISME J.">
        <title>Microbial stratification in low pH oxic and suboxic macroscopic growths along an acid mine drainage.</title>
        <authorList>
            <person name="Mendez-Garcia C."/>
            <person name="Mesa V."/>
            <person name="Sprenger R.R."/>
            <person name="Richter M."/>
            <person name="Diez M.S."/>
            <person name="Solano J."/>
            <person name="Bargiela R."/>
            <person name="Golyshina O.V."/>
            <person name="Manteca A."/>
            <person name="Ramos J.L."/>
            <person name="Gallego J.R."/>
            <person name="Llorente I."/>
            <person name="Martins Dos Santos V.A."/>
            <person name="Jensen O.N."/>
            <person name="Pelaez A.I."/>
            <person name="Sanchez J."/>
            <person name="Ferrer M."/>
        </authorList>
    </citation>
    <scope>NUCLEOTIDE SEQUENCE</scope>
</reference>
<dbReference type="EMBL" id="AUZY01004301">
    <property type="protein sequence ID" value="EQD63958.1"/>
    <property type="molecule type" value="Genomic_DNA"/>
</dbReference>
<dbReference type="GO" id="GO:0005975">
    <property type="term" value="P:carbohydrate metabolic process"/>
    <property type="evidence" value="ECO:0007669"/>
    <property type="project" value="InterPro"/>
</dbReference>
<sequence>MLKNNPERGLAVHTVAGAGCARASLECAVRRLDMTSRFTQRTRGARLLLLAAVGAAALGMSACSTKTEGAAKLPGPVGNPANCPWLNPHLPIARRVALIMRKMTLADEIGIVEGHGMHPYVGDIKENAALCLPRIGLEDGPNGVGDGMTGVTQLPAGAALAATFSRTLAYQYGRVIGAEQATKGSSVDLGPTVNIDRDPRWGREFESLSEDPRLAGTIAAAEIRGIQSRGTIAQVKHFDAYNQETYRNTPEDDVLVSRRALHEIYMPAFRTAIRRGQVGSMMCSYATVNGHYSCQNHYLLTDVLRRKWNFSGFVTSDWGAIHSVSAAEAGADLEEPGHRFFGRPLLQAVTGGKIPRAAVNSMVAPILHQLFRFDF</sequence>
<evidence type="ECO:0000259" key="3">
    <source>
        <dbReference type="Pfam" id="PF00933"/>
    </source>
</evidence>
<organism evidence="4">
    <name type="scientific">mine drainage metagenome</name>
    <dbReference type="NCBI Taxonomy" id="410659"/>
    <lineage>
        <taxon>unclassified sequences</taxon>
        <taxon>metagenomes</taxon>
        <taxon>ecological metagenomes</taxon>
    </lineage>
</organism>
<dbReference type="InterPro" id="IPR036962">
    <property type="entry name" value="Glyco_hydro_3_N_sf"/>
</dbReference>
<dbReference type="Gene3D" id="3.20.20.300">
    <property type="entry name" value="Glycoside hydrolase, family 3, N-terminal domain"/>
    <property type="match status" value="1"/>
</dbReference>
<protein>
    <submittedName>
        <fullName evidence="4">Glycoside hydrolase family 3 domain protein</fullName>
    </submittedName>
</protein>
<dbReference type="GO" id="GO:0004553">
    <property type="term" value="F:hydrolase activity, hydrolyzing O-glycosyl compounds"/>
    <property type="evidence" value="ECO:0007669"/>
    <property type="project" value="InterPro"/>
</dbReference>
<dbReference type="AlphaFoldDB" id="T1B683"/>
<feature type="non-terminal residue" evidence="4">
    <location>
        <position position="375"/>
    </location>
</feature>
<dbReference type="InterPro" id="IPR050288">
    <property type="entry name" value="Cellulose_deg_GH3"/>
</dbReference>
<dbReference type="InterPro" id="IPR017853">
    <property type="entry name" value="GH"/>
</dbReference>
<dbReference type="PANTHER" id="PTHR42715">
    <property type="entry name" value="BETA-GLUCOSIDASE"/>
    <property type="match status" value="1"/>
</dbReference>
<name>T1B683_9ZZZZ</name>
<reference evidence="4" key="1">
    <citation type="submission" date="2013-08" db="EMBL/GenBank/DDBJ databases">
        <authorList>
            <person name="Mendez C."/>
            <person name="Richter M."/>
            <person name="Ferrer M."/>
            <person name="Sanchez J."/>
        </authorList>
    </citation>
    <scope>NUCLEOTIDE SEQUENCE</scope>
</reference>
<dbReference type="PRINTS" id="PR00133">
    <property type="entry name" value="GLHYDRLASE3"/>
</dbReference>
<dbReference type="Pfam" id="PF00933">
    <property type="entry name" value="Glyco_hydro_3"/>
    <property type="match status" value="1"/>
</dbReference>
<dbReference type="PANTHER" id="PTHR42715:SF10">
    <property type="entry name" value="BETA-GLUCOSIDASE"/>
    <property type="match status" value="1"/>
</dbReference>
<comment type="caution">
    <text evidence="4">The sequence shown here is derived from an EMBL/GenBank/DDBJ whole genome shotgun (WGS) entry which is preliminary data.</text>
</comment>
<dbReference type="PROSITE" id="PS51257">
    <property type="entry name" value="PROKAR_LIPOPROTEIN"/>
    <property type="match status" value="1"/>
</dbReference>